<evidence type="ECO:0000313" key="1">
    <source>
        <dbReference type="EMBL" id="PFG17193.1"/>
    </source>
</evidence>
<gene>
    <name evidence="1" type="ORF">ATK74_1756</name>
</gene>
<dbReference type="EMBL" id="PDJC01000001">
    <property type="protein sequence ID" value="PFG17193.1"/>
    <property type="molecule type" value="Genomic_DNA"/>
</dbReference>
<evidence type="ECO:0000313" key="2">
    <source>
        <dbReference type="Proteomes" id="UP000226079"/>
    </source>
</evidence>
<comment type="caution">
    <text evidence="1">The sequence shown here is derived from an EMBL/GenBank/DDBJ whole genome shotgun (WGS) entry which is preliminary data.</text>
</comment>
<sequence length="121" mass="13106">MAVSSNDVATTAGLTLNPAQVSQVQMWITDAQMLIRIRADRERVDVASLDSSVVDYVVRQAVAALVKKPDAAKEVSVQVDDGQVSKKFESATGQIEITPEWWELLFPAGRGSSFSISLSHS</sequence>
<dbReference type="AlphaFoldDB" id="A0A2A9CRZ6"/>
<accession>A0A2A9CRZ6</accession>
<evidence type="ECO:0008006" key="3">
    <source>
        <dbReference type="Google" id="ProtNLM"/>
    </source>
</evidence>
<dbReference type="Proteomes" id="UP000226079">
    <property type="component" value="Unassembled WGS sequence"/>
</dbReference>
<organism evidence="1 2">
    <name type="scientific">Propionicimonas paludicola</name>
    <dbReference type="NCBI Taxonomy" id="185243"/>
    <lineage>
        <taxon>Bacteria</taxon>
        <taxon>Bacillati</taxon>
        <taxon>Actinomycetota</taxon>
        <taxon>Actinomycetes</taxon>
        <taxon>Propionibacteriales</taxon>
        <taxon>Nocardioidaceae</taxon>
        <taxon>Propionicimonas</taxon>
    </lineage>
</organism>
<protein>
    <recommendedName>
        <fullName evidence="3">Gp19/Gp15/Gp42-like protein</fullName>
    </recommendedName>
</protein>
<proteinExistence type="predicted"/>
<reference evidence="1 2" key="1">
    <citation type="submission" date="2017-10" db="EMBL/GenBank/DDBJ databases">
        <title>Sequencing the genomes of 1000 actinobacteria strains.</title>
        <authorList>
            <person name="Klenk H.-P."/>
        </authorList>
    </citation>
    <scope>NUCLEOTIDE SEQUENCE [LARGE SCALE GENOMIC DNA]</scope>
    <source>
        <strain evidence="1 2">DSM 15597</strain>
    </source>
</reference>
<name>A0A2A9CRZ6_9ACTN</name>
<keyword evidence="2" id="KW-1185">Reference proteome</keyword>